<dbReference type="PROSITE" id="PS51123">
    <property type="entry name" value="OMPA_2"/>
    <property type="match status" value="1"/>
</dbReference>
<evidence type="ECO:0000313" key="7">
    <source>
        <dbReference type="Proteomes" id="UP000094291"/>
    </source>
</evidence>
<dbReference type="InterPro" id="IPR009612">
    <property type="entry name" value="IcmF-rel"/>
</dbReference>
<feature type="transmembrane region" description="Helical" evidence="4">
    <location>
        <begin position="451"/>
        <end position="471"/>
    </location>
</feature>
<evidence type="ECO:0000259" key="5">
    <source>
        <dbReference type="PROSITE" id="PS51123"/>
    </source>
</evidence>
<dbReference type="Pfam" id="PF00691">
    <property type="entry name" value="OmpA"/>
    <property type="match status" value="1"/>
</dbReference>
<evidence type="ECO:0000256" key="4">
    <source>
        <dbReference type="SAM" id="Phobius"/>
    </source>
</evidence>
<dbReference type="InterPro" id="IPR025743">
    <property type="entry name" value="TssM1_N"/>
</dbReference>
<dbReference type="InterPro" id="IPR036737">
    <property type="entry name" value="OmpA-like_sf"/>
</dbReference>
<dbReference type="AlphaFoldDB" id="A0A1E2VEF2"/>
<dbReference type="STRING" id="197479.BFW38_05785"/>
<dbReference type="SUPFAM" id="SSF52540">
    <property type="entry name" value="P-loop containing nucleoside triphosphate hydrolases"/>
    <property type="match status" value="1"/>
</dbReference>
<sequence>MKAFRWSLVKYAILKYLPYVLGGLFFASIFLIWWLGQLLGFSSLGSLLTGIGVFLVLSLGYVLLLYRGIGQQQQLEHLLLDEADREVLDASPQDREEVGLLREQLLQAVERLNKQKGKRHGINQDALYQLPWYMIIGQPAAGKSTMVYQSGLNFPFADREQARVAGMGGTRHCDWFFSADAILLDTAGRYMDHEGDGGKWKAFLSLLRSHRPRCPLNGLIVAVNIQDVISGTAQSREQLAKQLRERIQEARERLEASLPIYLVFTKCDLIEGFTDFFSHLSADQKAEVLGHTFPHEGHETVNWAEQFEQAFARLQHRWEAIGEYNLAHRDVRDTREDPASWHFPLEFSTLESPLQQFVTMLTNDNPYQAEPLLRGFYFVSALQEGAATLGPWAHTVHQRFALRRDRNGEQAARREKPFFIHELFSEVIIPDQHLISRYAHHDDERQRKRRWLTAASVASLALCSAWSVSAWRNHHELRQLDQQIDHAQASDANFSGSYAPWATLDALRQAASRYDQRHFVQDEVPWSLGFGLYQGMDVEQAVRQRYFSALEPVMLAPLAHNLTQSLYTLTTVKVYKRNTDRLEDVSIESVAQYAEPEDNQPRALAEFGRQTLDTYEMLSTTPRDEVDARFLTQHIPAFWYLDLEARTPNPKTLERTLDLAGPQVAFYSQQLSHPDVPRINGNAFLITSIRNYIDSLLEQSLTRPQTIMLGSDTLFAFGRGDYAGLQTAGRRELNAVAQQLMNTQNLGEVVITGHADRLGSVEANHRLSLERAQTVRQYLVGRGIPSGLIQADGEGSQRPLVTCQENLSRAKLIKCLAPNRRVEIEIHKQ</sequence>
<evidence type="ECO:0000256" key="2">
    <source>
        <dbReference type="ARBA" id="ARBA00023136"/>
    </source>
</evidence>
<feature type="domain" description="OmpA-like" evidence="5">
    <location>
        <begin position="702"/>
        <end position="829"/>
    </location>
</feature>
<dbReference type="GO" id="GO:0016020">
    <property type="term" value="C:membrane"/>
    <property type="evidence" value="ECO:0007669"/>
    <property type="project" value="UniProtKB-SubCell"/>
</dbReference>
<dbReference type="Gene3D" id="3.30.1330.60">
    <property type="entry name" value="OmpA-like domain"/>
    <property type="match status" value="1"/>
</dbReference>
<dbReference type="OrthoDB" id="9758229at2"/>
<dbReference type="SUPFAM" id="SSF103088">
    <property type="entry name" value="OmpA-like"/>
    <property type="match status" value="1"/>
</dbReference>
<dbReference type="Gene3D" id="3.40.50.300">
    <property type="entry name" value="P-loop containing nucleotide triphosphate hydrolases"/>
    <property type="match status" value="1"/>
</dbReference>
<dbReference type="InterPro" id="IPR006664">
    <property type="entry name" value="OMP_bac"/>
</dbReference>
<dbReference type="NCBIfam" id="TIGR03348">
    <property type="entry name" value="VI_IcmF"/>
    <property type="match status" value="1"/>
</dbReference>
<proteinExistence type="predicted"/>
<dbReference type="PANTHER" id="PTHR36153">
    <property type="entry name" value="INNER MEMBRANE PROTEIN-RELATED"/>
    <property type="match status" value="1"/>
</dbReference>
<protein>
    <recommendedName>
        <fullName evidence="5">OmpA-like domain-containing protein</fullName>
    </recommendedName>
</protein>
<dbReference type="Pfam" id="PF06761">
    <property type="entry name" value="IcmF-related"/>
    <property type="match status" value="1"/>
</dbReference>
<keyword evidence="4" id="KW-0812">Transmembrane</keyword>
<dbReference type="InterPro" id="IPR053156">
    <property type="entry name" value="T6SS_TssM-like"/>
</dbReference>
<comment type="subcellular location">
    <subcellularLocation>
        <location evidence="1">Membrane</location>
    </subcellularLocation>
</comment>
<organism evidence="6 7">
    <name type="scientific">Terasakiispira papahanaumokuakeensis</name>
    <dbReference type="NCBI Taxonomy" id="197479"/>
    <lineage>
        <taxon>Bacteria</taxon>
        <taxon>Pseudomonadati</taxon>
        <taxon>Pseudomonadota</taxon>
        <taxon>Gammaproteobacteria</taxon>
        <taxon>Oceanospirillales</taxon>
        <taxon>Terasakiispira</taxon>
    </lineage>
</organism>
<accession>A0A1E2VEF2</accession>
<dbReference type="EMBL" id="MDTQ01000001">
    <property type="protein sequence ID" value="ODC05226.1"/>
    <property type="molecule type" value="Genomic_DNA"/>
</dbReference>
<dbReference type="Proteomes" id="UP000094291">
    <property type="component" value="Unassembled WGS sequence"/>
</dbReference>
<feature type="transmembrane region" description="Helical" evidence="4">
    <location>
        <begin position="47"/>
        <end position="66"/>
    </location>
</feature>
<name>A0A1E2VEF2_9GAMM</name>
<evidence type="ECO:0000256" key="3">
    <source>
        <dbReference type="PROSITE-ProRule" id="PRU00473"/>
    </source>
</evidence>
<keyword evidence="7" id="KW-1185">Reference proteome</keyword>
<evidence type="ECO:0000313" key="6">
    <source>
        <dbReference type="EMBL" id="ODC05226.1"/>
    </source>
</evidence>
<feature type="transmembrane region" description="Helical" evidence="4">
    <location>
        <begin position="12"/>
        <end position="35"/>
    </location>
</feature>
<dbReference type="CDD" id="cd07185">
    <property type="entry name" value="OmpA_C-like"/>
    <property type="match status" value="1"/>
</dbReference>
<dbReference type="Pfam" id="PF14331">
    <property type="entry name" value="IcmF-related_N"/>
    <property type="match status" value="1"/>
</dbReference>
<keyword evidence="2 3" id="KW-0472">Membrane</keyword>
<dbReference type="InterPro" id="IPR017731">
    <property type="entry name" value="TssM1-like"/>
</dbReference>
<comment type="caution">
    <text evidence="6">The sequence shown here is derived from an EMBL/GenBank/DDBJ whole genome shotgun (WGS) entry which is preliminary data.</text>
</comment>
<dbReference type="CDD" id="cd00882">
    <property type="entry name" value="Ras_like_GTPase"/>
    <property type="match status" value="1"/>
</dbReference>
<dbReference type="InterPro" id="IPR027417">
    <property type="entry name" value="P-loop_NTPase"/>
</dbReference>
<reference evidence="6 7" key="1">
    <citation type="submission" date="2016-08" db="EMBL/GenBank/DDBJ databases">
        <authorList>
            <person name="Seilhamer J.J."/>
        </authorList>
    </citation>
    <scope>NUCLEOTIDE SEQUENCE [LARGE SCALE GENOMIC DNA]</scope>
    <source>
        <strain evidence="6 7">PH27A</strain>
    </source>
</reference>
<keyword evidence="4" id="KW-1133">Transmembrane helix</keyword>
<evidence type="ECO:0000256" key="1">
    <source>
        <dbReference type="ARBA" id="ARBA00004370"/>
    </source>
</evidence>
<gene>
    <name evidence="6" type="ORF">BFW38_05785</name>
</gene>
<dbReference type="PRINTS" id="PR01021">
    <property type="entry name" value="OMPADOMAIN"/>
</dbReference>
<dbReference type="PANTHER" id="PTHR36153:SF1">
    <property type="entry name" value="TYPE VI SECRETION SYSTEM COMPONENT TSSM1"/>
    <property type="match status" value="1"/>
</dbReference>
<dbReference type="InterPro" id="IPR006665">
    <property type="entry name" value="OmpA-like"/>
</dbReference>